<dbReference type="InterPro" id="IPR006218">
    <property type="entry name" value="DAHP1/KDSA"/>
</dbReference>
<dbReference type="InterPro" id="IPR013785">
    <property type="entry name" value="Aldolase_TIM"/>
</dbReference>
<dbReference type="NCBIfam" id="NF009239">
    <property type="entry name" value="PRK12595.1"/>
    <property type="match status" value="1"/>
</dbReference>
<dbReference type="Pfam" id="PF18152">
    <property type="entry name" value="DAHP_snth_FXD"/>
    <property type="match status" value="1"/>
</dbReference>
<evidence type="ECO:0000313" key="4">
    <source>
        <dbReference type="EMBL" id="AKL93949.1"/>
    </source>
</evidence>
<dbReference type="Gene3D" id="3.30.70.1140">
    <property type="entry name" value="Phospho-2-dehydro-3-deoxyheptonate aldolase, domain 1"/>
    <property type="match status" value="1"/>
</dbReference>
<organism evidence="4 5">
    <name type="scientific">Clostridium aceticum</name>
    <dbReference type="NCBI Taxonomy" id="84022"/>
    <lineage>
        <taxon>Bacteria</taxon>
        <taxon>Bacillati</taxon>
        <taxon>Bacillota</taxon>
        <taxon>Clostridia</taxon>
        <taxon>Eubacteriales</taxon>
        <taxon>Clostridiaceae</taxon>
        <taxon>Clostridium</taxon>
    </lineage>
</organism>
<dbReference type="PANTHER" id="PTHR43018">
    <property type="entry name" value="PHOSPHO-2-DEHYDRO-3-DEOXYHEPTONATE ALDOLASE"/>
    <property type="match status" value="1"/>
</dbReference>
<feature type="domain" description="DAHP synthetase I/KDSA" evidence="2">
    <location>
        <begin position="83"/>
        <end position="328"/>
    </location>
</feature>
<evidence type="ECO:0000256" key="1">
    <source>
        <dbReference type="ARBA" id="ARBA00022679"/>
    </source>
</evidence>
<dbReference type="GO" id="GO:0003849">
    <property type="term" value="F:3-deoxy-7-phosphoheptulonate synthase activity"/>
    <property type="evidence" value="ECO:0007669"/>
    <property type="project" value="UniProtKB-EC"/>
</dbReference>
<protein>
    <submittedName>
        <fullName evidence="4">Phospho-2-dehydro-3-deoxyheptonate aldolase AroF</fullName>
        <ecNumber evidence="4">2.5.1.54</ecNumber>
    </submittedName>
</protein>
<gene>
    <name evidence="4" type="primary">aroF1</name>
    <name evidence="4" type="ORF">CACET_c04330</name>
</gene>
<evidence type="ECO:0000259" key="2">
    <source>
        <dbReference type="Pfam" id="PF00793"/>
    </source>
</evidence>
<dbReference type="Gene3D" id="3.20.20.70">
    <property type="entry name" value="Aldolase class I"/>
    <property type="match status" value="1"/>
</dbReference>
<keyword evidence="5" id="KW-1185">Reference proteome</keyword>
<evidence type="ECO:0000313" key="5">
    <source>
        <dbReference type="Proteomes" id="UP000035704"/>
    </source>
</evidence>
<dbReference type="InterPro" id="IPR041071">
    <property type="entry name" value="DAHP_snth_FXD"/>
</dbReference>
<dbReference type="NCBIfam" id="NF006421">
    <property type="entry name" value="PRK08673.1"/>
    <property type="match status" value="1"/>
</dbReference>
<dbReference type="InterPro" id="IPR052899">
    <property type="entry name" value="Class-I_DAHP_synthase"/>
</dbReference>
<dbReference type="STRING" id="84022.CACET_c04330"/>
<sequence>MMVIVMKPGAPQEVIEKIEKKMISLGCEVHPVQGASYCVLGLIGDTNKINQGQIEANEYVEKVLRVQHPFKLASRVFHPENTIVEVDGVKIGDGSVTIMAGPCSVESEEQLMTTAFAVQREGAHILRGGAFKPRTSPYSFQGMGEEGLKILRKAKEATGMPIVTEVMCQDTFDIVEEYADILQIGARNMQNFPLLKRAGRSQRPILLKRGLSATIEELLMSAEYIMSEGNHNVILCERGVRTFETYTRNTFDVSAVPVIKELSHLPIVTDPSHATGKWSMVDPLAKASVAAGADGLVIEVHHQPEVALCDGAQSLKPEKFAKLMRGIEKLVEIR</sequence>
<keyword evidence="1 4" id="KW-0808">Transferase</keyword>
<dbReference type="GO" id="GO:0009073">
    <property type="term" value="P:aromatic amino acid family biosynthetic process"/>
    <property type="evidence" value="ECO:0007669"/>
    <property type="project" value="InterPro"/>
</dbReference>
<dbReference type="Proteomes" id="UP000035704">
    <property type="component" value="Chromosome"/>
</dbReference>
<dbReference type="NCBIfam" id="TIGR01361">
    <property type="entry name" value="DAHP_synth_Bsub"/>
    <property type="match status" value="1"/>
</dbReference>
<dbReference type="AlphaFoldDB" id="A0A0G3W970"/>
<dbReference type="Pfam" id="PF00793">
    <property type="entry name" value="DAHP_synth_1"/>
    <property type="match status" value="1"/>
</dbReference>
<dbReference type="KEGG" id="cace:CACET_c04330"/>
<dbReference type="EC" id="2.5.1.54" evidence="4"/>
<reference evidence="4 5" key="1">
    <citation type="submission" date="2014-10" db="EMBL/GenBank/DDBJ databases">
        <title>Genome sequence of Clostridium aceticum DSM 1496.</title>
        <authorList>
            <person name="Poehlein A."/>
            <person name="Schiel-Bengelsdorf B."/>
            <person name="Gottschalk G."/>
            <person name="Duerre P."/>
            <person name="Daniel R."/>
        </authorList>
    </citation>
    <scope>NUCLEOTIDE SEQUENCE [LARGE SCALE GENOMIC DNA]</scope>
    <source>
        <strain evidence="4 5">DSM 1496</strain>
    </source>
</reference>
<dbReference type="SUPFAM" id="SSF51569">
    <property type="entry name" value="Aldolase"/>
    <property type="match status" value="1"/>
</dbReference>
<accession>A0A0G3W970</accession>
<dbReference type="EMBL" id="CP009687">
    <property type="protein sequence ID" value="AKL93949.1"/>
    <property type="molecule type" value="Genomic_DNA"/>
</dbReference>
<dbReference type="GO" id="GO:0016832">
    <property type="term" value="F:aldehyde-lyase activity"/>
    <property type="evidence" value="ECO:0007669"/>
    <property type="project" value="InterPro"/>
</dbReference>
<feature type="domain" description="DAHP synthase ferredoxin-like" evidence="3">
    <location>
        <begin position="2"/>
        <end position="67"/>
    </location>
</feature>
<proteinExistence type="predicted"/>
<dbReference type="InterPro" id="IPR006268">
    <property type="entry name" value="DAHP_syn_2"/>
</dbReference>
<dbReference type="PANTHER" id="PTHR43018:SF2">
    <property type="entry name" value="PHOSPHO-2-DEHYDRO-3-DEOXYHEPTONATE ALDOLASE"/>
    <property type="match status" value="1"/>
</dbReference>
<evidence type="ECO:0000259" key="3">
    <source>
        <dbReference type="Pfam" id="PF18152"/>
    </source>
</evidence>
<dbReference type="PATRIC" id="fig|84022.6.peg.437"/>
<name>A0A0G3W970_9CLOT</name>